<keyword evidence="5 7" id="KW-0472">Membrane</keyword>
<evidence type="ECO:0000313" key="10">
    <source>
        <dbReference type="Proteomes" id="UP000294513"/>
    </source>
</evidence>
<dbReference type="InterPro" id="IPR010432">
    <property type="entry name" value="RDD"/>
</dbReference>
<evidence type="ECO:0000256" key="1">
    <source>
        <dbReference type="ARBA" id="ARBA00004651"/>
    </source>
</evidence>
<proteinExistence type="predicted"/>
<evidence type="ECO:0000259" key="8">
    <source>
        <dbReference type="Pfam" id="PF06271"/>
    </source>
</evidence>
<feature type="domain" description="RDD" evidence="8">
    <location>
        <begin position="117"/>
        <end position="273"/>
    </location>
</feature>
<dbReference type="Pfam" id="PF06271">
    <property type="entry name" value="RDD"/>
    <property type="match status" value="1"/>
</dbReference>
<evidence type="ECO:0000313" key="9">
    <source>
        <dbReference type="EMBL" id="TDD73748.1"/>
    </source>
</evidence>
<protein>
    <submittedName>
        <fullName evidence="9">RDD family protein</fullName>
    </submittedName>
</protein>
<keyword evidence="4 7" id="KW-1133">Transmembrane helix</keyword>
<keyword evidence="10" id="KW-1185">Reference proteome</keyword>
<organism evidence="9 10">
    <name type="scientific">Actinomadura rubrisoli</name>
    <dbReference type="NCBI Taxonomy" id="2530368"/>
    <lineage>
        <taxon>Bacteria</taxon>
        <taxon>Bacillati</taxon>
        <taxon>Actinomycetota</taxon>
        <taxon>Actinomycetes</taxon>
        <taxon>Streptosporangiales</taxon>
        <taxon>Thermomonosporaceae</taxon>
        <taxon>Actinomadura</taxon>
    </lineage>
</organism>
<comment type="subcellular location">
    <subcellularLocation>
        <location evidence="1">Cell membrane</location>
        <topology evidence="1">Multi-pass membrane protein</topology>
    </subcellularLocation>
</comment>
<keyword evidence="3 7" id="KW-0812">Transmembrane</keyword>
<name>A0A4R5ALA8_9ACTN</name>
<dbReference type="AlphaFoldDB" id="A0A4R5ALA8"/>
<dbReference type="RefSeq" id="WP_131900443.1">
    <property type="nucleotide sequence ID" value="NZ_SMKU01000249.1"/>
</dbReference>
<evidence type="ECO:0000256" key="6">
    <source>
        <dbReference type="SAM" id="MobiDB-lite"/>
    </source>
</evidence>
<sequence length="290" mass="29928">MSVPPQNPQPADDDGWQSPDSPASGDPSPDAPASAPEAPSADAAADRPPPYQGSYGAQPGQAPPQPGFAPPGQPAPGQPPAGLPQYPQSGHGQPTWGQPAYSPPGAPGQGGPNDWLAGRGARLGAGLLDALIVGFASLPFLLQAIRWDKVADSADTGESLSPSEMYNIPRLFAGYAIVFLLGFAYYSIMHAKSGQTVGKRAVGIRLVRASDYAAVSWGQVCARQGFVYALTIAAAVLNALGPVGTLVGIASLLDNAWILWDPRKQAVHDKVAGTVVVKAAPWLPNPYAKS</sequence>
<evidence type="ECO:0000256" key="4">
    <source>
        <dbReference type="ARBA" id="ARBA00022989"/>
    </source>
</evidence>
<comment type="caution">
    <text evidence="9">The sequence shown here is derived from an EMBL/GenBank/DDBJ whole genome shotgun (WGS) entry which is preliminary data.</text>
</comment>
<feature type="region of interest" description="Disordered" evidence="6">
    <location>
        <begin position="1"/>
        <end position="115"/>
    </location>
</feature>
<keyword evidence="2" id="KW-1003">Cell membrane</keyword>
<dbReference type="EMBL" id="SMKU01000249">
    <property type="protein sequence ID" value="TDD73748.1"/>
    <property type="molecule type" value="Genomic_DNA"/>
</dbReference>
<evidence type="ECO:0000256" key="5">
    <source>
        <dbReference type="ARBA" id="ARBA00023136"/>
    </source>
</evidence>
<evidence type="ECO:0000256" key="2">
    <source>
        <dbReference type="ARBA" id="ARBA00022475"/>
    </source>
</evidence>
<dbReference type="GO" id="GO:0005886">
    <property type="term" value="C:plasma membrane"/>
    <property type="evidence" value="ECO:0007669"/>
    <property type="project" value="UniProtKB-SubCell"/>
</dbReference>
<feature type="compositionally biased region" description="Pro residues" evidence="6">
    <location>
        <begin position="61"/>
        <end position="82"/>
    </location>
</feature>
<reference evidence="9 10" key="1">
    <citation type="submission" date="2019-03" db="EMBL/GenBank/DDBJ databases">
        <title>Draft genome sequences of novel Actinobacteria.</title>
        <authorList>
            <person name="Sahin N."/>
            <person name="Ay H."/>
            <person name="Saygin H."/>
        </authorList>
    </citation>
    <scope>NUCLEOTIDE SEQUENCE [LARGE SCALE GENOMIC DNA]</scope>
    <source>
        <strain evidence="9 10">H3C3</strain>
    </source>
</reference>
<accession>A0A4R5ALA8</accession>
<feature type="compositionally biased region" description="Low complexity" evidence="6">
    <location>
        <begin position="18"/>
        <end position="43"/>
    </location>
</feature>
<feature type="transmembrane region" description="Helical" evidence="7">
    <location>
        <begin position="165"/>
        <end position="186"/>
    </location>
</feature>
<dbReference type="PANTHER" id="PTHR36115">
    <property type="entry name" value="PROLINE-RICH ANTIGEN HOMOLOG-RELATED"/>
    <property type="match status" value="1"/>
</dbReference>
<evidence type="ECO:0000256" key="3">
    <source>
        <dbReference type="ARBA" id="ARBA00022692"/>
    </source>
</evidence>
<feature type="transmembrane region" description="Helical" evidence="7">
    <location>
        <begin position="123"/>
        <end position="145"/>
    </location>
</feature>
<feature type="transmembrane region" description="Helical" evidence="7">
    <location>
        <begin position="226"/>
        <end position="253"/>
    </location>
</feature>
<dbReference type="InterPro" id="IPR051791">
    <property type="entry name" value="Pra-immunoreactive"/>
</dbReference>
<gene>
    <name evidence="9" type="ORF">E1298_33435</name>
</gene>
<evidence type="ECO:0000256" key="7">
    <source>
        <dbReference type="SAM" id="Phobius"/>
    </source>
</evidence>
<dbReference type="Proteomes" id="UP000294513">
    <property type="component" value="Unassembled WGS sequence"/>
</dbReference>
<dbReference type="OrthoDB" id="9774993at2"/>